<keyword evidence="4" id="KW-0645">Protease</keyword>
<feature type="domain" description="CAAX prenyl protease 2/Lysostaphin resistance protein A-like" evidence="3">
    <location>
        <begin position="113"/>
        <end position="216"/>
    </location>
</feature>
<dbReference type="PANTHER" id="PTHR36435:SF1">
    <property type="entry name" value="CAAX AMINO TERMINAL PROTEASE FAMILY PROTEIN"/>
    <property type="match status" value="1"/>
</dbReference>
<organism evidence="4 5">
    <name type="scientific">Secundilactobacillus silagei JCM 19001</name>
    <dbReference type="NCBI Taxonomy" id="1302250"/>
    <lineage>
        <taxon>Bacteria</taxon>
        <taxon>Bacillati</taxon>
        <taxon>Bacillota</taxon>
        <taxon>Bacilli</taxon>
        <taxon>Lactobacillales</taxon>
        <taxon>Lactobacillaceae</taxon>
        <taxon>Secundilactobacillus</taxon>
    </lineage>
</organism>
<comment type="similarity">
    <text evidence="1">Belongs to the UPF0177 family.</text>
</comment>
<keyword evidence="2" id="KW-1133">Transmembrane helix</keyword>
<dbReference type="PANTHER" id="PTHR36435">
    <property type="entry name" value="SLR1288 PROTEIN"/>
    <property type="match status" value="1"/>
</dbReference>
<feature type="transmembrane region" description="Helical" evidence="2">
    <location>
        <begin position="12"/>
        <end position="28"/>
    </location>
</feature>
<reference evidence="4 5" key="1">
    <citation type="submission" date="2015-11" db="EMBL/GenBank/DDBJ databases">
        <title>Draft genome sequences of new species of the genus Lactobacillus isolated from orchardgrass silage.</title>
        <authorList>
            <person name="Tohno M."/>
            <person name="Tanizawa Y."/>
            <person name="Arita M."/>
        </authorList>
    </citation>
    <scope>NUCLEOTIDE SEQUENCE [LARGE SCALE GENOMIC DNA]</scope>
    <source>
        <strain evidence="4 5">IWT126</strain>
    </source>
</reference>
<dbReference type="RefSeq" id="WP_159459439.1">
    <property type="nucleotide sequence ID" value="NZ_BCMG01000001.1"/>
</dbReference>
<feature type="transmembrane region" description="Helical" evidence="2">
    <location>
        <begin position="152"/>
        <end position="172"/>
    </location>
</feature>
<sequence>MYHFKIAGDQHWKLSAILGSLVVFFGVSDSLKHLMVMTSHGIVTFPYAAARLLLAIVLALCMFFFFKTVRITAPGRIGYQRPIRTWLVLIMLFFANILLGKFYEMSVVAPKPLQLFNIALIALSAGIYEETLCRGLLFSFFLGIFKARRQPLLWTAIASSLVFGLLHLMNLVGGQSVQTTLQQVFYAFVIGMMFAAIRISTNGLWVGILIHSLIDFDPSIATPMTGNGNWAVDLIVFIPLLVIAVFYLVNVNGLIARQPVVN</sequence>
<dbReference type="Proteomes" id="UP000198402">
    <property type="component" value="Unassembled WGS sequence"/>
</dbReference>
<keyword evidence="5" id="KW-1185">Reference proteome</keyword>
<dbReference type="GO" id="GO:0004175">
    <property type="term" value="F:endopeptidase activity"/>
    <property type="evidence" value="ECO:0007669"/>
    <property type="project" value="UniProtKB-ARBA"/>
</dbReference>
<dbReference type="GO" id="GO:0080120">
    <property type="term" value="P:CAAX-box protein maturation"/>
    <property type="evidence" value="ECO:0007669"/>
    <property type="project" value="UniProtKB-ARBA"/>
</dbReference>
<name>A0A1Z5H3W4_9LACO</name>
<dbReference type="Pfam" id="PF02517">
    <property type="entry name" value="Rce1-like"/>
    <property type="match status" value="1"/>
</dbReference>
<accession>A0A1Z5H3W4</accession>
<protein>
    <submittedName>
        <fullName evidence="4">Metal-dependent membrane protease</fullName>
    </submittedName>
</protein>
<feature type="transmembrane region" description="Helical" evidence="2">
    <location>
        <begin position="184"/>
        <end position="210"/>
    </location>
</feature>
<dbReference type="EMBL" id="BCMG01000001">
    <property type="protein sequence ID" value="GAT17993.1"/>
    <property type="molecule type" value="Genomic_DNA"/>
</dbReference>
<dbReference type="GO" id="GO:0006508">
    <property type="term" value="P:proteolysis"/>
    <property type="evidence" value="ECO:0007669"/>
    <property type="project" value="UniProtKB-KW"/>
</dbReference>
<keyword evidence="2" id="KW-0812">Transmembrane</keyword>
<feature type="transmembrane region" description="Helical" evidence="2">
    <location>
        <begin position="86"/>
        <end position="103"/>
    </location>
</feature>
<feature type="transmembrane region" description="Helical" evidence="2">
    <location>
        <begin position="48"/>
        <end position="66"/>
    </location>
</feature>
<comment type="caution">
    <text evidence="4">The sequence shown here is derived from an EMBL/GenBank/DDBJ whole genome shotgun (WGS) entry which is preliminary data.</text>
</comment>
<evidence type="ECO:0000259" key="3">
    <source>
        <dbReference type="Pfam" id="PF02517"/>
    </source>
</evidence>
<evidence type="ECO:0000313" key="5">
    <source>
        <dbReference type="Proteomes" id="UP000198402"/>
    </source>
</evidence>
<dbReference type="InterPro" id="IPR003675">
    <property type="entry name" value="Rce1/LyrA-like_dom"/>
</dbReference>
<evidence type="ECO:0000256" key="1">
    <source>
        <dbReference type="ARBA" id="ARBA00009067"/>
    </source>
</evidence>
<keyword evidence="2" id="KW-0472">Membrane</keyword>
<keyword evidence="4" id="KW-0378">Hydrolase</keyword>
<dbReference type="OrthoDB" id="2237653at2"/>
<dbReference type="InterPro" id="IPR052710">
    <property type="entry name" value="CAAX_protease"/>
</dbReference>
<proteinExistence type="inferred from homology"/>
<dbReference type="AlphaFoldDB" id="A0A1Z5H3W4"/>
<dbReference type="STRING" id="1302250.GCA_001313225_00357"/>
<evidence type="ECO:0000256" key="2">
    <source>
        <dbReference type="SAM" id="Phobius"/>
    </source>
</evidence>
<evidence type="ECO:0000313" key="4">
    <source>
        <dbReference type="EMBL" id="GAT17993.1"/>
    </source>
</evidence>
<gene>
    <name evidence="4" type="ORF">IWT126_00250</name>
</gene>
<feature type="transmembrane region" description="Helical" evidence="2">
    <location>
        <begin position="230"/>
        <end position="249"/>
    </location>
</feature>